<keyword evidence="2" id="KW-0479">Metal-binding</keyword>
<comment type="subcellular location">
    <subcellularLocation>
        <location evidence="1">Nucleus</location>
    </subcellularLocation>
</comment>
<dbReference type="AlphaFoldDB" id="A0A8I2YH06"/>
<comment type="caution">
    <text evidence="10">The sequence shown here is derived from an EMBL/GenBank/DDBJ whole genome shotgun (WGS) entry which is preliminary data.</text>
</comment>
<dbReference type="PANTHER" id="PTHR28088">
    <property type="entry name" value="TRANSCRIPTIONAL ACTIVATOR HAA1-RELATED"/>
    <property type="match status" value="1"/>
</dbReference>
<sequence length="115" mass="12809">MPLLPDHRHVPVIAGIPISSEACIKGHRSSSCHHTERPLFEVKKKGRPVSQCPKCRELRQAKRVHSKCTCTPHQPSVDKVPIPAARPDRKREWIAAESVGQDTDADPFRSPSVHA</sequence>
<evidence type="ECO:0000313" key="10">
    <source>
        <dbReference type="EMBL" id="KAG6371577.1"/>
    </source>
</evidence>
<dbReference type="PROSITE" id="PS50073">
    <property type="entry name" value="COPPER_FIST_2"/>
    <property type="match status" value="1"/>
</dbReference>
<dbReference type="Proteomes" id="UP000683000">
    <property type="component" value="Unassembled WGS sequence"/>
</dbReference>
<proteinExistence type="predicted"/>
<evidence type="ECO:0000256" key="7">
    <source>
        <dbReference type="ARBA" id="ARBA00023242"/>
    </source>
</evidence>
<evidence type="ECO:0000256" key="5">
    <source>
        <dbReference type="ARBA" id="ARBA00023015"/>
    </source>
</evidence>
<keyword evidence="7" id="KW-0539">Nucleus</keyword>
<dbReference type="FunFam" id="3.90.430.10:FF:000001">
    <property type="entry name" value="Copper fist DNA-binding protein"/>
    <property type="match status" value="1"/>
</dbReference>
<keyword evidence="4" id="KW-0186">Copper</keyword>
<dbReference type="GO" id="GO:0005634">
    <property type="term" value="C:nucleus"/>
    <property type="evidence" value="ECO:0007669"/>
    <property type="project" value="UniProtKB-SubCell"/>
</dbReference>
<organism evidence="10 11">
    <name type="scientific">Boletus reticuloceps</name>
    <dbReference type="NCBI Taxonomy" id="495285"/>
    <lineage>
        <taxon>Eukaryota</taxon>
        <taxon>Fungi</taxon>
        <taxon>Dikarya</taxon>
        <taxon>Basidiomycota</taxon>
        <taxon>Agaricomycotina</taxon>
        <taxon>Agaricomycetes</taxon>
        <taxon>Agaricomycetidae</taxon>
        <taxon>Boletales</taxon>
        <taxon>Boletineae</taxon>
        <taxon>Boletaceae</taxon>
        <taxon>Boletoideae</taxon>
        <taxon>Boletus</taxon>
    </lineage>
</organism>
<accession>A0A8I2YH06</accession>
<dbReference type="GO" id="GO:0006879">
    <property type="term" value="P:intracellular iron ion homeostasis"/>
    <property type="evidence" value="ECO:0007669"/>
    <property type="project" value="TreeGrafter"/>
</dbReference>
<dbReference type="GO" id="GO:0000981">
    <property type="term" value="F:DNA-binding transcription factor activity, RNA polymerase II-specific"/>
    <property type="evidence" value="ECO:0007669"/>
    <property type="project" value="TreeGrafter"/>
</dbReference>
<dbReference type="GO" id="GO:0005507">
    <property type="term" value="F:copper ion binding"/>
    <property type="evidence" value="ECO:0007669"/>
    <property type="project" value="InterPro"/>
</dbReference>
<evidence type="ECO:0000256" key="2">
    <source>
        <dbReference type="ARBA" id="ARBA00022723"/>
    </source>
</evidence>
<dbReference type="GO" id="GO:0006878">
    <property type="term" value="P:intracellular copper ion homeostasis"/>
    <property type="evidence" value="ECO:0007669"/>
    <property type="project" value="TreeGrafter"/>
</dbReference>
<evidence type="ECO:0000259" key="9">
    <source>
        <dbReference type="PROSITE" id="PS50073"/>
    </source>
</evidence>
<feature type="region of interest" description="Disordered" evidence="8">
    <location>
        <begin position="94"/>
        <end position="115"/>
    </location>
</feature>
<dbReference type="GO" id="GO:0045944">
    <property type="term" value="P:positive regulation of transcription by RNA polymerase II"/>
    <property type="evidence" value="ECO:0007669"/>
    <property type="project" value="TreeGrafter"/>
</dbReference>
<evidence type="ECO:0000256" key="6">
    <source>
        <dbReference type="ARBA" id="ARBA00023163"/>
    </source>
</evidence>
<evidence type="ECO:0000256" key="1">
    <source>
        <dbReference type="ARBA" id="ARBA00004123"/>
    </source>
</evidence>
<evidence type="ECO:0000256" key="4">
    <source>
        <dbReference type="ARBA" id="ARBA00023008"/>
    </source>
</evidence>
<dbReference type="InterPro" id="IPR036395">
    <property type="entry name" value="Cu_fist_DNA-bd_dom_sf"/>
</dbReference>
<dbReference type="InterPro" id="IPR051763">
    <property type="entry name" value="Copper_Homeo_Regul"/>
</dbReference>
<dbReference type="Gene3D" id="3.90.430.10">
    <property type="entry name" value="Copper fist DNA-binding domain"/>
    <property type="match status" value="1"/>
</dbReference>
<dbReference type="GO" id="GO:0000978">
    <property type="term" value="F:RNA polymerase II cis-regulatory region sequence-specific DNA binding"/>
    <property type="evidence" value="ECO:0007669"/>
    <property type="project" value="TreeGrafter"/>
</dbReference>
<name>A0A8I2YH06_9AGAM</name>
<keyword evidence="5" id="KW-0805">Transcription regulation</keyword>
<keyword evidence="6" id="KW-0804">Transcription</keyword>
<dbReference type="SMART" id="SM01090">
    <property type="entry name" value="Copper-fist"/>
    <property type="match status" value="1"/>
</dbReference>
<dbReference type="SUPFAM" id="SSF57879">
    <property type="entry name" value="Zinc domain conserved in yeast copper-regulated transcription factors"/>
    <property type="match status" value="1"/>
</dbReference>
<dbReference type="EMBL" id="JAGFBS010000033">
    <property type="protein sequence ID" value="KAG6371577.1"/>
    <property type="molecule type" value="Genomic_DNA"/>
</dbReference>
<evidence type="ECO:0000256" key="8">
    <source>
        <dbReference type="SAM" id="MobiDB-lite"/>
    </source>
</evidence>
<dbReference type="PRINTS" id="PR00617">
    <property type="entry name" value="COPPERFIST"/>
</dbReference>
<dbReference type="SMART" id="SM00412">
    <property type="entry name" value="Cu_FIST"/>
    <property type="match status" value="1"/>
</dbReference>
<dbReference type="PANTHER" id="PTHR28088:SF5">
    <property type="entry name" value="TRANSCRIPTIONAL ACTIVATOR HAA1-RELATED"/>
    <property type="match status" value="1"/>
</dbReference>
<keyword evidence="3" id="KW-0862">Zinc</keyword>
<dbReference type="Pfam" id="PF00649">
    <property type="entry name" value="Copper-fist"/>
    <property type="match status" value="1"/>
</dbReference>
<protein>
    <recommendedName>
        <fullName evidence="9">Copper-fist domain-containing protein</fullName>
    </recommendedName>
</protein>
<keyword evidence="11" id="KW-1185">Reference proteome</keyword>
<reference evidence="10" key="1">
    <citation type="submission" date="2021-03" db="EMBL/GenBank/DDBJ databases">
        <title>Evolutionary innovations through gain and loss of genes in the ectomycorrhizal Boletales.</title>
        <authorList>
            <person name="Wu G."/>
            <person name="Miyauchi S."/>
            <person name="Morin E."/>
            <person name="Yang Z.-L."/>
            <person name="Xu J."/>
            <person name="Martin F.M."/>
        </authorList>
    </citation>
    <scope>NUCLEOTIDE SEQUENCE</scope>
    <source>
        <strain evidence="10">BR01</strain>
    </source>
</reference>
<evidence type="ECO:0000313" key="11">
    <source>
        <dbReference type="Proteomes" id="UP000683000"/>
    </source>
</evidence>
<feature type="domain" description="Copper-fist" evidence="9">
    <location>
        <begin position="10"/>
        <end position="49"/>
    </location>
</feature>
<dbReference type="InterPro" id="IPR001083">
    <property type="entry name" value="Cu_fist_DNA-bd_dom"/>
</dbReference>
<dbReference type="OrthoDB" id="5600085at2759"/>
<evidence type="ECO:0000256" key="3">
    <source>
        <dbReference type="ARBA" id="ARBA00022833"/>
    </source>
</evidence>
<gene>
    <name evidence="10" type="ORF">JVT61DRAFT_9287</name>
</gene>